<keyword evidence="11" id="KW-1185">Reference proteome</keyword>
<dbReference type="GO" id="GO:0003700">
    <property type="term" value="F:DNA-binding transcription factor activity"/>
    <property type="evidence" value="ECO:0007669"/>
    <property type="project" value="InterPro"/>
</dbReference>
<feature type="domain" description="AP2/ERF" evidence="10">
    <location>
        <begin position="152"/>
        <end position="210"/>
    </location>
</feature>
<dbReference type="PANTHER" id="PTHR31657">
    <property type="entry name" value="ETHYLENE-RESPONSIVE TRANSCRIPTION FACTOR ERF061"/>
    <property type="match status" value="1"/>
</dbReference>
<feature type="compositionally biased region" description="Polar residues" evidence="9">
    <location>
        <begin position="93"/>
        <end position="102"/>
    </location>
</feature>
<evidence type="ECO:0000256" key="3">
    <source>
        <dbReference type="ARBA" id="ARBA00023015"/>
    </source>
</evidence>
<dbReference type="InterPro" id="IPR001471">
    <property type="entry name" value="AP2/ERF_dom"/>
</dbReference>
<dbReference type="SUPFAM" id="SSF54171">
    <property type="entry name" value="DNA-binding domain"/>
    <property type="match status" value="1"/>
</dbReference>
<keyword evidence="5" id="KW-0010">Activator</keyword>
<evidence type="ECO:0000256" key="8">
    <source>
        <dbReference type="ARBA" id="ARBA00024343"/>
    </source>
</evidence>
<feature type="region of interest" description="Disordered" evidence="9">
    <location>
        <begin position="93"/>
        <end position="154"/>
    </location>
</feature>
<reference evidence="11" key="1">
    <citation type="journal article" date="2019" name="Toxins">
        <title>Detection of Abrin-Like and Prepropulchellin-Like Toxin Genes and Transcripts Using Whole Genome Sequencing and Full-Length Transcript Sequencing of Abrus precatorius.</title>
        <authorList>
            <person name="Hovde B.T."/>
            <person name="Daligault H.E."/>
            <person name="Hanschen E.R."/>
            <person name="Kunde Y.A."/>
            <person name="Johnson M.B."/>
            <person name="Starkenburg S.R."/>
            <person name="Johnson S.L."/>
        </authorList>
    </citation>
    <scope>NUCLEOTIDE SEQUENCE [LARGE SCALE GENOMIC DNA]</scope>
</reference>
<dbReference type="FunFam" id="3.30.730.10:FF:000001">
    <property type="entry name" value="Ethylene-responsive transcription factor 2"/>
    <property type="match status" value="1"/>
</dbReference>
<dbReference type="GO" id="GO:0009873">
    <property type="term" value="P:ethylene-activated signaling pathway"/>
    <property type="evidence" value="ECO:0007669"/>
    <property type="project" value="UniProtKB-KW"/>
</dbReference>
<accession>A0A8B8LZN3</accession>
<evidence type="ECO:0000256" key="2">
    <source>
        <dbReference type="ARBA" id="ARBA00022745"/>
    </source>
</evidence>
<keyword evidence="6" id="KW-0804">Transcription</keyword>
<dbReference type="InterPro" id="IPR016177">
    <property type="entry name" value="DNA-bd_dom_sf"/>
</dbReference>
<keyword evidence="4" id="KW-0238">DNA-binding</keyword>
<protein>
    <submittedName>
        <fullName evidence="12">Ethylene-responsive transcription factor 5-like</fullName>
    </submittedName>
</protein>
<evidence type="ECO:0000313" key="11">
    <source>
        <dbReference type="Proteomes" id="UP000694853"/>
    </source>
</evidence>
<dbReference type="PANTHER" id="PTHR31657:SF40">
    <property type="entry name" value="ETHYLENE-RESPONSIVE TRANSCRIPTION FACTOR ERF062"/>
    <property type="match status" value="1"/>
</dbReference>
<dbReference type="SMART" id="SM00380">
    <property type="entry name" value="AP2"/>
    <property type="match status" value="1"/>
</dbReference>
<gene>
    <name evidence="12" type="primary">LOC113869126</name>
</gene>
<dbReference type="CDD" id="cd00018">
    <property type="entry name" value="AP2"/>
    <property type="match status" value="1"/>
</dbReference>
<dbReference type="Gene3D" id="3.30.730.10">
    <property type="entry name" value="AP2/ERF domain"/>
    <property type="match status" value="1"/>
</dbReference>
<dbReference type="Proteomes" id="UP000694853">
    <property type="component" value="Unplaced"/>
</dbReference>
<organism evidence="11 12">
    <name type="scientific">Abrus precatorius</name>
    <name type="common">Indian licorice</name>
    <name type="synonym">Glycine abrus</name>
    <dbReference type="NCBI Taxonomy" id="3816"/>
    <lineage>
        <taxon>Eukaryota</taxon>
        <taxon>Viridiplantae</taxon>
        <taxon>Streptophyta</taxon>
        <taxon>Embryophyta</taxon>
        <taxon>Tracheophyta</taxon>
        <taxon>Spermatophyta</taxon>
        <taxon>Magnoliopsida</taxon>
        <taxon>eudicotyledons</taxon>
        <taxon>Gunneridae</taxon>
        <taxon>Pentapetalae</taxon>
        <taxon>rosids</taxon>
        <taxon>fabids</taxon>
        <taxon>Fabales</taxon>
        <taxon>Fabaceae</taxon>
        <taxon>Papilionoideae</taxon>
        <taxon>50 kb inversion clade</taxon>
        <taxon>NPAAA clade</taxon>
        <taxon>indigoferoid/millettioid clade</taxon>
        <taxon>Abreae</taxon>
        <taxon>Abrus</taxon>
    </lineage>
</organism>
<comment type="similarity">
    <text evidence="8">Belongs to the AP2/ERF transcription factor family. ERF subfamily.</text>
</comment>
<feature type="region of interest" description="Disordered" evidence="9">
    <location>
        <begin position="32"/>
        <end position="59"/>
    </location>
</feature>
<sequence length="287" mass="31968">MANPVDVSAINRIKLHLFGELSPLPPSNLCFQFNGPNPTSSPSNSLSSQSSSSDSSSTEERAFTELFEFATASAENQFPLFEQQTSVLDISFSNTETTSDPAPQTVEKKPQSNRKPSLQISLPKKTEWIQFGDPEVTETVSHNDSNAEEKKHYRGVRQRPWGKYAAEIRDPNKRGSRVWLGTFDTAIEAAKAYDRAAFRLRGSKAILNFPLEAGAEERKRHREEAEEEVVKRNKTAEYDVSGINDTPLTPSSWLGFWDSDLKGIFTVPPLSPLSPHPPLGYPQLMVV</sequence>
<keyword evidence="7" id="KW-0539">Nucleus</keyword>
<evidence type="ECO:0000256" key="4">
    <source>
        <dbReference type="ARBA" id="ARBA00023125"/>
    </source>
</evidence>
<dbReference type="GO" id="GO:0005634">
    <property type="term" value="C:nucleus"/>
    <property type="evidence" value="ECO:0007669"/>
    <property type="project" value="UniProtKB-SubCell"/>
</dbReference>
<evidence type="ECO:0000313" key="12">
    <source>
        <dbReference type="RefSeq" id="XP_027361088.1"/>
    </source>
</evidence>
<feature type="compositionally biased region" description="Low complexity" evidence="9">
    <location>
        <begin position="40"/>
        <end position="56"/>
    </location>
</feature>
<dbReference type="InterPro" id="IPR036955">
    <property type="entry name" value="AP2/ERF_dom_sf"/>
</dbReference>
<evidence type="ECO:0000256" key="7">
    <source>
        <dbReference type="ARBA" id="ARBA00023242"/>
    </source>
</evidence>
<reference evidence="12" key="2">
    <citation type="submission" date="2025-08" db="UniProtKB">
        <authorList>
            <consortium name="RefSeq"/>
        </authorList>
    </citation>
    <scope>IDENTIFICATION</scope>
    <source>
        <tissue evidence="12">Young leaves</tissue>
    </source>
</reference>
<evidence type="ECO:0000256" key="6">
    <source>
        <dbReference type="ARBA" id="ARBA00023163"/>
    </source>
</evidence>
<dbReference type="GeneID" id="113869126"/>
<keyword evidence="2" id="KW-0936">Ethylene signaling pathway</keyword>
<evidence type="ECO:0000256" key="9">
    <source>
        <dbReference type="SAM" id="MobiDB-lite"/>
    </source>
</evidence>
<dbReference type="KEGG" id="aprc:113869126"/>
<dbReference type="OrthoDB" id="674504at2759"/>
<dbReference type="PRINTS" id="PR00367">
    <property type="entry name" value="ETHRSPELEMNT"/>
</dbReference>
<dbReference type="Pfam" id="PF00847">
    <property type="entry name" value="AP2"/>
    <property type="match status" value="1"/>
</dbReference>
<dbReference type="InterPro" id="IPR051758">
    <property type="entry name" value="ERF/AP2-like"/>
</dbReference>
<evidence type="ECO:0000256" key="5">
    <source>
        <dbReference type="ARBA" id="ARBA00023159"/>
    </source>
</evidence>
<name>A0A8B8LZN3_ABRPR</name>
<evidence type="ECO:0000259" key="10">
    <source>
        <dbReference type="PROSITE" id="PS51032"/>
    </source>
</evidence>
<evidence type="ECO:0000256" key="1">
    <source>
        <dbReference type="ARBA" id="ARBA00004123"/>
    </source>
</evidence>
<proteinExistence type="inferred from homology"/>
<dbReference type="RefSeq" id="XP_027361088.1">
    <property type="nucleotide sequence ID" value="XM_027505287.1"/>
</dbReference>
<dbReference type="PROSITE" id="PS51032">
    <property type="entry name" value="AP2_ERF"/>
    <property type="match status" value="1"/>
</dbReference>
<comment type="subcellular location">
    <subcellularLocation>
        <location evidence="1">Nucleus</location>
    </subcellularLocation>
</comment>
<keyword evidence="3" id="KW-0805">Transcription regulation</keyword>
<dbReference type="GO" id="GO:0000976">
    <property type="term" value="F:transcription cis-regulatory region binding"/>
    <property type="evidence" value="ECO:0007669"/>
    <property type="project" value="UniProtKB-ARBA"/>
</dbReference>
<dbReference type="AlphaFoldDB" id="A0A8B8LZN3"/>